<dbReference type="CDD" id="cd17325">
    <property type="entry name" value="MFS_MdtG_SLC18_like"/>
    <property type="match status" value="1"/>
</dbReference>
<feature type="transmembrane region" description="Helical" evidence="7">
    <location>
        <begin position="175"/>
        <end position="193"/>
    </location>
</feature>
<dbReference type="InterPro" id="IPR020846">
    <property type="entry name" value="MFS_dom"/>
</dbReference>
<feature type="transmembrane region" description="Helical" evidence="7">
    <location>
        <begin position="148"/>
        <end position="169"/>
    </location>
</feature>
<evidence type="ECO:0000313" key="9">
    <source>
        <dbReference type="EMBL" id="QSO48724.1"/>
    </source>
</evidence>
<sequence>MEERSMRLGLRSNLTQFILLAINNAFVGSMVGIERTVVPILGEQTFHLTSLSILLAFIVSFGIVKGPLNLVAGRLADRWGRKPILILGWIFGLPVPLMTIFAPSWGWIIIANLLLGANQGFAWSMTVTSKVDLVGPARRGLALGINEFSGYMGVAIISGVAGYLASVYGPRPLPFVVAEVIGVFGLLMASLMIRETLPYTRLEVSMVNQERPQTRIGLGQVIALVSFKNRTLLASSQAGLVNKLSDTAVWGLVPIMMAQRHYSVAQIGLVSSVYAATWGVLQLLSGTWSDKVGRKTPIVVGQIMNAVGVGSIFLTHSLAMWIITALFMGIGTAFVYPVLLSAVGDEAHPAWRGSALGVYRMWRDGGYAIGGILIGFGVDWLGTERTIGVLAVIVLVSGLFVLFGMKETLNKTK</sequence>
<evidence type="ECO:0000313" key="10">
    <source>
        <dbReference type="Proteomes" id="UP000663505"/>
    </source>
</evidence>
<feature type="transmembrane region" description="Helical" evidence="7">
    <location>
        <begin position="364"/>
        <end position="381"/>
    </location>
</feature>
<keyword evidence="3" id="KW-1003">Cell membrane</keyword>
<organism evidence="9 10">
    <name type="scientific">Alicyclobacillus mengziensis</name>
    <dbReference type="NCBI Taxonomy" id="2931921"/>
    <lineage>
        <taxon>Bacteria</taxon>
        <taxon>Bacillati</taxon>
        <taxon>Bacillota</taxon>
        <taxon>Bacilli</taxon>
        <taxon>Bacillales</taxon>
        <taxon>Alicyclobacillaceae</taxon>
        <taxon>Alicyclobacillus</taxon>
    </lineage>
</organism>
<keyword evidence="10" id="KW-1185">Reference proteome</keyword>
<protein>
    <submittedName>
        <fullName evidence="9">MFS transporter</fullName>
    </submittedName>
</protein>
<dbReference type="PROSITE" id="PS50850">
    <property type="entry name" value="MFS"/>
    <property type="match status" value="1"/>
</dbReference>
<dbReference type="PANTHER" id="PTHR23517">
    <property type="entry name" value="RESISTANCE PROTEIN MDTM, PUTATIVE-RELATED-RELATED"/>
    <property type="match status" value="1"/>
</dbReference>
<dbReference type="RefSeq" id="WP_206658046.1">
    <property type="nucleotide sequence ID" value="NZ_CP071182.1"/>
</dbReference>
<proteinExistence type="predicted"/>
<evidence type="ECO:0000256" key="6">
    <source>
        <dbReference type="ARBA" id="ARBA00023136"/>
    </source>
</evidence>
<keyword evidence="2" id="KW-0813">Transport</keyword>
<dbReference type="GO" id="GO:0022857">
    <property type="term" value="F:transmembrane transporter activity"/>
    <property type="evidence" value="ECO:0007669"/>
    <property type="project" value="InterPro"/>
</dbReference>
<dbReference type="Gene3D" id="1.20.1250.20">
    <property type="entry name" value="MFS general substrate transporter like domains"/>
    <property type="match status" value="2"/>
</dbReference>
<dbReference type="PROSITE" id="PS00216">
    <property type="entry name" value="SUGAR_TRANSPORT_1"/>
    <property type="match status" value="2"/>
</dbReference>
<dbReference type="GO" id="GO:0005886">
    <property type="term" value="C:plasma membrane"/>
    <property type="evidence" value="ECO:0007669"/>
    <property type="project" value="UniProtKB-SubCell"/>
</dbReference>
<dbReference type="PANTHER" id="PTHR23517:SF3">
    <property type="entry name" value="INTEGRAL MEMBRANE TRANSPORT PROTEIN"/>
    <property type="match status" value="1"/>
</dbReference>
<dbReference type="EMBL" id="CP071182">
    <property type="protein sequence ID" value="QSO48724.1"/>
    <property type="molecule type" value="Genomic_DNA"/>
</dbReference>
<evidence type="ECO:0000256" key="4">
    <source>
        <dbReference type="ARBA" id="ARBA00022692"/>
    </source>
</evidence>
<comment type="subcellular location">
    <subcellularLocation>
        <location evidence="1">Cell membrane</location>
        <topology evidence="1">Multi-pass membrane protein</topology>
    </subcellularLocation>
</comment>
<feature type="transmembrane region" description="Helical" evidence="7">
    <location>
        <begin position="84"/>
        <end position="101"/>
    </location>
</feature>
<feature type="transmembrane region" description="Helical" evidence="7">
    <location>
        <begin position="264"/>
        <end position="284"/>
    </location>
</feature>
<accession>A0A9X7Z762</accession>
<evidence type="ECO:0000256" key="5">
    <source>
        <dbReference type="ARBA" id="ARBA00022989"/>
    </source>
</evidence>
<keyword evidence="5 7" id="KW-1133">Transmembrane helix</keyword>
<feature type="domain" description="Major facilitator superfamily (MFS) profile" evidence="8">
    <location>
        <begin position="16"/>
        <end position="409"/>
    </location>
</feature>
<dbReference type="KEGG" id="afx:JZ786_07115"/>
<dbReference type="Proteomes" id="UP000663505">
    <property type="component" value="Chromosome"/>
</dbReference>
<dbReference type="InterPro" id="IPR005829">
    <property type="entry name" value="Sugar_transporter_CS"/>
</dbReference>
<evidence type="ECO:0000259" key="8">
    <source>
        <dbReference type="PROSITE" id="PS50850"/>
    </source>
</evidence>
<dbReference type="InterPro" id="IPR050171">
    <property type="entry name" value="MFS_Transporters"/>
</dbReference>
<evidence type="ECO:0000256" key="7">
    <source>
        <dbReference type="SAM" id="Phobius"/>
    </source>
</evidence>
<feature type="transmembrane region" description="Helical" evidence="7">
    <location>
        <begin position="45"/>
        <end position="64"/>
    </location>
</feature>
<dbReference type="AlphaFoldDB" id="A0A9X7Z762"/>
<dbReference type="Pfam" id="PF07690">
    <property type="entry name" value="MFS_1"/>
    <property type="match status" value="2"/>
</dbReference>
<feature type="transmembrane region" description="Helical" evidence="7">
    <location>
        <begin position="12"/>
        <end position="33"/>
    </location>
</feature>
<evidence type="ECO:0000256" key="3">
    <source>
        <dbReference type="ARBA" id="ARBA00022475"/>
    </source>
</evidence>
<reference evidence="9 10" key="1">
    <citation type="submission" date="2021-02" db="EMBL/GenBank/DDBJ databases">
        <title>Alicyclobacillus curvatus sp. nov. and Alicyclobacillus mengziensis sp. nov., two acidophilic bacteria isolated from acid mine drainage.</title>
        <authorList>
            <person name="Huang Y."/>
        </authorList>
    </citation>
    <scope>NUCLEOTIDE SEQUENCE [LARGE SCALE GENOMIC DNA]</scope>
    <source>
        <strain evidence="9 10">S30H14</strain>
    </source>
</reference>
<feature type="transmembrane region" description="Helical" evidence="7">
    <location>
        <begin position="387"/>
        <end position="405"/>
    </location>
</feature>
<evidence type="ECO:0000256" key="2">
    <source>
        <dbReference type="ARBA" id="ARBA00022448"/>
    </source>
</evidence>
<gene>
    <name evidence="9" type="ORF">JZ786_07115</name>
</gene>
<dbReference type="SUPFAM" id="SSF103473">
    <property type="entry name" value="MFS general substrate transporter"/>
    <property type="match status" value="1"/>
</dbReference>
<dbReference type="InterPro" id="IPR036259">
    <property type="entry name" value="MFS_trans_sf"/>
</dbReference>
<keyword evidence="6 7" id="KW-0472">Membrane</keyword>
<feature type="transmembrane region" description="Helical" evidence="7">
    <location>
        <begin position="107"/>
        <end position="127"/>
    </location>
</feature>
<evidence type="ECO:0000256" key="1">
    <source>
        <dbReference type="ARBA" id="ARBA00004651"/>
    </source>
</evidence>
<dbReference type="InterPro" id="IPR011701">
    <property type="entry name" value="MFS"/>
</dbReference>
<name>A0A9X7Z762_9BACL</name>
<keyword evidence="4 7" id="KW-0812">Transmembrane</keyword>
<feature type="transmembrane region" description="Helical" evidence="7">
    <location>
        <begin position="318"/>
        <end position="343"/>
    </location>
</feature>